<evidence type="ECO:0000256" key="2">
    <source>
        <dbReference type="SAM" id="SignalP"/>
    </source>
</evidence>
<evidence type="ECO:0000256" key="1">
    <source>
        <dbReference type="SAM" id="MobiDB-lite"/>
    </source>
</evidence>
<accession>A0ABQ6FH93</accession>
<name>A0ABQ6FH93_9RHOO</name>
<organism evidence="3 4">
    <name type="scientific">Zoogloea oryzae</name>
    <dbReference type="NCBI Taxonomy" id="310767"/>
    <lineage>
        <taxon>Bacteria</taxon>
        <taxon>Pseudomonadati</taxon>
        <taxon>Pseudomonadota</taxon>
        <taxon>Betaproteobacteria</taxon>
        <taxon>Rhodocyclales</taxon>
        <taxon>Zoogloeaceae</taxon>
        <taxon>Zoogloea</taxon>
    </lineage>
</organism>
<keyword evidence="2" id="KW-0732">Signal</keyword>
<reference evidence="4" key="1">
    <citation type="journal article" date="2019" name="Int. J. Syst. Evol. Microbiol.">
        <title>The Global Catalogue of Microorganisms (GCM) 10K type strain sequencing project: providing services to taxonomists for standard genome sequencing and annotation.</title>
        <authorList>
            <consortium name="The Broad Institute Genomics Platform"/>
            <consortium name="The Broad Institute Genome Sequencing Center for Infectious Disease"/>
            <person name="Wu L."/>
            <person name="Ma J."/>
        </authorList>
    </citation>
    <scope>NUCLEOTIDE SEQUENCE [LARGE SCALE GENOMIC DNA]</scope>
    <source>
        <strain evidence="4">NBRC 102407</strain>
    </source>
</reference>
<feature type="region of interest" description="Disordered" evidence="1">
    <location>
        <begin position="114"/>
        <end position="134"/>
    </location>
</feature>
<dbReference type="RefSeq" id="WP_284189369.1">
    <property type="nucleotide sequence ID" value="NZ_BSPX01000076.1"/>
</dbReference>
<evidence type="ECO:0000313" key="3">
    <source>
        <dbReference type="EMBL" id="GLT24206.1"/>
    </source>
</evidence>
<dbReference type="EMBL" id="BSPX01000076">
    <property type="protein sequence ID" value="GLT24206.1"/>
    <property type="molecule type" value="Genomic_DNA"/>
</dbReference>
<evidence type="ECO:0000313" key="4">
    <source>
        <dbReference type="Proteomes" id="UP001157167"/>
    </source>
</evidence>
<evidence type="ECO:0008006" key="5">
    <source>
        <dbReference type="Google" id="ProtNLM"/>
    </source>
</evidence>
<dbReference type="Proteomes" id="UP001157167">
    <property type="component" value="Unassembled WGS sequence"/>
</dbReference>
<feature type="compositionally biased region" description="Low complexity" evidence="1">
    <location>
        <begin position="29"/>
        <end position="41"/>
    </location>
</feature>
<feature type="region of interest" description="Disordered" evidence="1">
    <location>
        <begin position="26"/>
        <end position="81"/>
    </location>
</feature>
<proteinExistence type="predicted"/>
<sequence>MKEGPVLLIALLLTAATAWWSAEHPHAPEAPAETPTPAAAPVAPPPALANPMPPPPPAARPDQAYRCLRGGTPTFSDRPCAPGEAQEVITLRTPPPGSPTASYQEQYERLVADRPVVPPPPRPAARQHDETDRKAAECEHWLAVIRDIDTSMRQPQSGPMMDHFAARRRAAHDRRFTLGC</sequence>
<feature type="chain" id="PRO_5047322392" description="DUF4124 domain-containing protein" evidence="2">
    <location>
        <begin position="22"/>
        <end position="180"/>
    </location>
</feature>
<feature type="signal peptide" evidence="2">
    <location>
        <begin position="1"/>
        <end position="21"/>
    </location>
</feature>
<comment type="caution">
    <text evidence="3">The sequence shown here is derived from an EMBL/GenBank/DDBJ whole genome shotgun (WGS) entry which is preliminary data.</text>
</comment>
<feature type="compositionally biased region" description="Pro residues" evidence="1">
    <location>
        <begin position="42"/>
        <end position="59"/>
    </location>
</feature>
<keyword evidence="4" id="KW-1185">Reference proteome</keyword>
<protein>
    <recommendedName>
        <fullName evidence="5">DUF4124 domain-containing protein</fullName>
    </recommendedName>
</protein>
<gene>
    <name evidence="3" type="ORF">GCM10007933_36790</name>
</gene>